<gene>
    <name evidence="2" type="ORF">JQS30_01360</name>
</gene>
<evidence type="ECO:0000313" key="3">
    <source>
        <dbReference type="Proteomes" id="UP000662939"/>
    </source>
</evidence>
<organism evidence="2 3">
    <name type="scientific">Natronoglycomyces albus</name>
    <dbReference type="NCBI Taxonomy" id="2811108"/>
    <lineage>
        <taxon>Bacteria</taxon>
        <taxon>Bacillati</taxon>
        <taxon>Actinomycetota</taxon>
        <taxon>Actinomycetes</taxon>
        <taxon>Glycomycetales</taxon>
        <taxon>Glycomycetaceae</taxon>
        <taxon>Natronoglycomyces</taxon>
    </lineage>
</organism>
<dbReference type="Proteomes" id="UP000662939">
    <property type="component" value="Chromosome"/>
</dbReference>
<evidence type="ECO:0000313" key="2">
    <source>
        <dbReference type="EMBL" id="QSB05607.1"/>
    </source>
</evidence>
<dbReference type="RefSeq" id="WP_213171617.1">
    <property type="nucleotide sequence ID" value="NZ_CP070496.1"/>
</dbReference>
<dbReference type="KEGG" id="nav:JQS30_01360"/>
<sequence length="67" mass="7437">MAWIWTFEDAEGNPVEAPDNSHSNQGDAESWVGLEWRNMVAKGASVAILAEDDRVEYRMDLGPAQDS</sequence>
<feature type="region of interest" description="Disordered" evidence="1">
    <location>
        <begin position="8"/>
        <end position="27"/>
    </location>
</feature>
<dbReference type="EMBL" id="CP070496">
    <property type="protein sequence ID" value="QSB05607.1"/>
    <property type="molecule type" value="Genomic_DNA"/>
</dbReference>
<protein>
    <submittedName>
        <fullName evidence="2">Uncharacterized protein</fullName>
    </submittedName>
</protein>
<keyword evidence="3" id="KW-1185">Reference proteome</keyword>
<reference evidence="2" key="1">
    <citation type="submission" date="2021-02" db="EMBL/GenBank/DDBJ databases">
        <title>Natronoglycomyces albus gen. nov., sp. nov, a haloalkaliphilic actinobacterium from a soda solonchak soil.</title>
        <authorList>
            <person name="Sorokin D.Y."/>
            <person name="Khijniak T.V."/>
            <person name="Zakharycheva A.P."/>
            <person name="Boueva O.V."/>
            <person name="Ariskina E.V."/>
            <person name="Hahnke R.L."/>
            <person name="Bunk B."/>
            <person name="Sproer C."/>
            <person name="Schumann P."/>
            <person name="Evtushenko L.I."/>
            <person name="Kublanov I.V."/>
        </authorList>
    </citation>
    <scope>NUCLEOTIDE SEQUENCE</scope>
    <source>
        <strain evidence="2">DSM 106290</strain>
    </source>
</reference>
<evidence type="ECO:0000256" key="1">
    <source>
        <dbReference type="SAM" id="MobiDB-lite"/>
    </source>
</evidence>
<dbReference type="AlphaFoldDB" id="A0A895XKM5"/>
<name>A0A895XKM5_9ACTN</name>
<accession>A0A895XKM5</accession>
<proteinExistence type="predicted"/>